<comment type="caution">
    <text evidence="3">The sequence shown here is derived from an EMBL/GenBank/DDBJ whole genome shotgun (WGS) entry which is preliminary data.</text>
</comment>
<keyword evidence="2" id="KW-1133">Transmembrane helix</keyword>
<organism evidence="3 4">
    <name type="scientific">Geodia barretti</name>
    <name type="common">Barrett's horny sponge</name>
    <dbReference type="NCBI Taxonomy" id="519541"/>
    <lineage>
        <taxon>Eukaryota</taxon>
        <taxon>Metazoa</taxon>
        <taxon>Porifera</taxon>
        <taxon>Demospongiae</taxon>
        <taxon>Heteroscleromorpha</taxon>
        <taxon>Tetractinellida</taxon>
        <taxon>Astrophorina</taxon>
        <taxon>Geodiidae</taxon>
        <taxon>Geodia</taxon>
    </lineage>
</organism>
<accession>A0AA35R143</accession>
<evidence type="ECO:0000256" key="2">
    <source>
        <dbReference type="SAM" id="Phobius"/>
    </source>
</evidence>
<feature type="region of interest" description="Disordered" evidence="1">
    <location>
        <begin position="454"/>
        <end position="476"/>
    </location>
</feature>
<keyword evidence="2" id="KW-0472">Membrane</keyword>
<feature type="region of interest" description="Disordered" evidence="1">
    <location>
        <begin position="323"/>
        <end position="344"/>
    </location>
</feature>
<feature type="compositionally biased region" description="Low complexity" evidence="1">
    <location>
        <begin position="331"/>
        <end position="341"/>
    </location>
</feature>
<name>A0AA35R143_GEOBA</name>
<evidence type="ECO:0000313" key="4">
    <source>
        <dbReference type="Proteomes" id="UP001174909"/>
    </source>
</evidence>
<keyword evidence="2" id="KW-0812">Transmembrane</keyword>
<dbReference type="AlphaFoldDB" id="A0AA35R143"/>
<reference evidence="3" key="1">
    <citation type="submission" date="2023-03" db="EMBL/GenBank/DDBJ databases">
        <authorList>
            <person name="Steffen K."/>
            <person name="Cardenas P."/>
        </authorList>
    </citation>
    <scope>NUCLEOTIDE SEQUENCE</scope>
</reference>
<dbReference type="Proteomes" id="UP001174909">
    <property type="component" value="Unassembled WGS sequence"/>
</dbReference>
<feature type="transmembrane region" description="Helical" evidence="2">
    <location>
        <begin position="260"/>
        <end position="285"/>
    </location>
</feature>
<evidence type="ECO:0000313" key="3">
    <source>
        <dbReference type="EMBL" id="CAI7999763.1"/>
    </source>
</evidence>
<sequence length="476" mass="53718">MFTASPEVNGTILRCVVVNFDLPSDSPEPLEFTIIIQDISHYLVTIINMEDHHSVLTVNTTDTEYLLQSQDCQLSDYQVEIAAVNVVGVGDKYTSPPLTLDVVTVSNTATVIIDGNTPEISFQLQFRGNCNKETSFDFDLMPTFTQQLISISVTSQQFQPTLTLQSGDIQLNELYDVTLTVDGTSTFKLSLSTFDVQNVEVRLTNTEYEITCYFASGSEARGCRIVLTNNQGEEGKNAMHKDWRGLPELTLISFAPSSELVVALVVGTLSMVALIAVTSLVVLIFTRKCIGRKTAAESVSARGVRNNQFTMDNNPVYVVHKHPQSGSLTEQQQQQQQQQQQESEFDMDHNPLYMLHTRPQHKNNPSGDHEYETVEPLLDICLELLFSQTFNKNFGIPFTIFSVFRGVRNNQFTMDHNPVYMVHKHPQSVSLTEQQQQQQESEFDMDHNPLYMLHTRPQHKNNPSGDHEYETVQPLP</sequence>
<keyword evidence="4" id="KW-1185">Reference proteome</keyword>
<evidence type="ECO:0000256" key="1">
    <source>
        <dbReference type="SAM" id="MobiDB-lite"/>
    </source>
</evidence>
<proteinExistence type="predicted"/>
<dbReference type="EMBL" id="CASHTH010000383">
    <property type="protein sequence ID" value="CAI7999763.1"/>
    <property type="molecule type" value="Genomic_DNA"/>
</dbReference>
<protein>
    <submittedName>
        <fullName evidence="3">Uncharacterized protein</fullName>
    </submittedName>
</protein>
<gene>
    <name evidence="3" type="ORF">GBAR_LOCUS2784</name>
</gene>